<dbReference type="GO" id="GO:0006754">
    <property type="term" value="P:ATP biosynthetic process"/>
    <property type="evidence" value="ECO:0007669"/>
    <property type="project" value="TreeGrafter"/>
</dbReference>
<dbReference type="PANTHER" id="PTHR21340:SF0">
    <property type="entry name" value="BIS(5'-NUCLEOSYL)-TETRAPHOSPHATASE [ASYMMETRICAL]"/>
    <property type="match status" value="1"/>
</dbReference>
<evidence type="ECO:0000313" key="6">
    <source>
        <dbReference type="Proteomes" id="UP000641932"/>
    </source>
</evidence>
<gene>
    <name evidence="5" type="ORF">GCM10012280_25550</name>
</gene>
<dbReference type="AlphaFoldDB" id="A0A918DXZ2"/>
<feature type="domain" description="Nudix hydrolase" evidence="4">
    <location>
        <begin position="1"/>
        <end position="119"/>
    </location>
</feature>
<dbReference type="Gene3D" id="3.90.79.10">
    <property type="entry name" value="Nucleoside Triphosphate Pyrophosphohydrolase"/>
    <property type="match status" value="1"/>
</dbReference>
<dbReference type="Pfam" id="PF00293">
    <property type="entry name" value="NUDIX"/>
    <property type="match status" value="1"/>
</dbReference>
<comment type="caution">
    <text evidence="5">The sequence shown here is derived from an EMBL/GenBank/DDBJ whole genome shotgun (WGS) entry which is preliminary data.</text>
</comment>
<accession>A0A918DXZ2</accession>
<dbReference type="Proteomes" id="UP000641932">
    <property type="component" value="Unassembled WGS sequence"/>
</dbReference>
<dbReference type="PROSITE" id="PS00893">
    <property type="entry name" value="NUDIX_BOX"/>
    <property type="match status" value="1"/>
</dbReference>
<comment type="similarity">
    <text evidence="1 3">Belongs to the Nudix hydrolase family.</text>
</comment>
<protein>
    <submittedName>
        <fullName evidence="5">DNA mismatch repair protein MutT</fullName>
    </submittedName>
</protein>
<dbReference type="InterPro" id="IPR020084">
    <property type="entry name" value="NUDIX_hydrolase_CS"/>
</dbReference>
<dbReference type="SUPFAM" id="SSF55811">
    <property type="entry name" value="Nudix"/>
    <property type="match status" value="1"/>
</dbReference>
<name>A0A918DXZ2_9ACTN</name>
<keyword evidence="2 3" id="KW-0378">Hydrolase</keyword>
<dbReference type="GO" id="GO:0006167">
    <property type="term" value="P:AMP biosynthetic process"/>
    <property type="evidence" value="ECO:0007669"/>
    <property type="project" value="TreeGrafter"/>
</dbReference>
<dbReference type="PANTHER" id="PTHR21340">
    <property type="entry name" value="DIADENOSINE 5,5-P1,P4-TETRAPHOSPHATE PYROPHOSPHOHYDROLASE MUTT"/>
    <property type="match status" value="1"/>
</dbReference>
<reference evidence="5" key="1">
    <citation type="journal article" date="2014" name="Int. J. Syst. Evol. Microbiol.">
        <title>Complete genome sequence of Corynebacterium casei LMG S-19264T (=DSM 44701T), isolated from a smear-ripened cheese.</title>
        <authorList>
            <consortium name="US DOE Joint Genome Institute (JGI-PGF)"/>
            <person name="Walter F."/>
            <person name="Albersmeier A."/>
            <person name="Kalinowski J."/>
            <person name="Ruckert C."/>
        </authorList>
    </citation>
    <scope>NUCLEOTIDE SEQUENCE</scope>
    <source>
        <strain evidence="5">CGMCC 4.7201</strain>
    </source>
</reference>
<evidence type="ECO:0000313" key="5">
    <source>
        <dbReference type="EMBL" id="GGO87324.1"/>
    </source>
</evidence>
<proteinExistence type="inferred from homology"/>
<evidence type="ECO:0000256" key="2">
    <source>
        <dbReference type="ARBA" id="ARBA00022801"/>
    </source>
</evidence>
<dbReference type="EMBL" id="BMMS01000009">
    <property type="protein sequence ID" value="GGO87324.1"/>
    <property type="molecule type" value="Genomic_DNA"/>
</dbReference>
<keyword evidence="6" id="KW-1185">Reference proteome</keyword>
<dbReference type="GO" id="GO:0004081">
    <property type="term" value="F:bis(5'-nucleosyl)-tetraphosphatase (asymmetrical) activity"/>
    <property type="evidence" value="ECO:0007669"/>
    <property type="project" value="TreeGrafter"/>
</dbReference>
<evidence type="ECO:0000256" key="3">
    <source>
        <dbReference type="RuleBase" id="RU003476"/>
    </source>
</evidence>
<dbReference type="PRINTS" id="PR00502">
    <property type="entry name" value="NUDIXFAMILY"/>
</dbReference>
<dbReference type="InterPro" id="IPR020476">
    <property type="entry name" value="Nudix_hydrolase"/>
</dbReference>
<dbReference type="CDD" id="cd03673">
    <property type="entry name" value="NUDIX_Ap6A_hydrolase"/>
    <property type="match status" value="1"/>
</dbReference>
<evidence type="ECO:0000259" key="4">
    <source>
        <dbReference type="PROSITE" id="PS51462"/>
    </source>
</evidence>
<sequence length="125" mass="14430">MWRESPFGDHIELALVHRPKYDDWSFPKGKLHRGESFRQAALREVREETGLDCVLGRQLPTVHYLANGRPKEVRYWEAVPVGGSFAPSHEVDRMVWLPVGAARRRLTHERDENLLGALLETINHP</sequence>
<dbReference type="InterPro" id="IPR015797">
    <property type="entry name" value="NUDIX_hydrolase-like_dom_sf"/>
</dbReference>
<organism evidence="5 6">
    <name type="scientific">Wenjunlia tyrosinilytica</name>
    <dbReference type="NCBI Taxonomy" id="1544741"/>
    <lineage>
        <taxon>Bacteria</taxon>
        <taxon>Bacillati</taxon>
        <taxon>Actinomycetota</taxon>
        <taxon>Actinomycetes</taxon>
        <taxon>Kitasatosporales</taxon>
        <taxon>Streptomycetaceae</taxon>
        <taxon>Wenjunlia</taxon>
    </lineage>
</organism>
<dbReference type="PROSITE" id="PS51462">
    <property type="entry name" value="NUDIX"/>
    <property type="match status" value="1"/>
</dbReference>
<dbReference type="InterPro" id="IPR051325">
    <property type="entry name" value="Nudix_hydrolase_domain"/>
</dbReference>
<dbReference type="InterPro" id="IPR000086">
    <property type="entry name" value="NUDIX_hydrolase_dom"/>
</dbReference>
<reference evidence="5" key="2">
    <citation type="submission" date="2020-09" db="EMBL/GenBank/DDBJ databases">
        <authorList>
            <person name="Sun Q."/>
            <person name="Zhou Y."/>
        </authorList>
    </citation>
    <scope>NUCLEOTIDE SEQUENCE</scope>
    <source>
        <strain evidence="5">CGMCC 4.7201</strain>
    </source>
</reference>
<evidence type="ECO:0000256" key="1">
    <source>
        <dbReference type="ARBA" id="ARBA00005582"/>
    </source>
</evidence>